<dbReference type="SUPFAM" id="SSF57535">
    <property type="entry name" value="Complement control module/SCR domain"/>
    <property type="match status" value="1"/>
</dbReference>
<dbReference type="InterPro" id="IPR000436">
    <property type="entry name" value="Sushi_SCR_CCP_dom"/>
</dbReference>
<keyword evidence="6" id="KW-1185">Reference proteome</keyword>
<reference evidence="5" key="2">
    <citation type="submission" date="2025-09" db="UniProtKB">
        <authorList>
            <consortium name="Ensembl"/>
        </authorList>
    </citation>
    <scope>IDENTIFICATION</scope>
</reference>
<dbReference type="Gene3D" id="2.10.70.10">
    <property type="entry name" value="Complement Module, domain 1"/>
    <property type="match status" value="1"/>
</dbReference>
<proteinExistence type="predicted"/>
<sequence length="110" mass="12329">RHPESEGLRGAYGRPDRRSPGRPATSSLWVFSKVTMLFLFFIGGCGIPPRLTFAELQNEFTTQADFPGGTTVRYNCRSGYQKVPGVSPTLTCERESVWSEPRQFCRGKLP</sequence>
<evidence type="ECO:0000256" key="3">
    <source>
        <dbReference type="SAM" id="MobiDB-lite"/>
    </source>
</evidence>
<dbReference type="PROSITE" id="PS50923">
    <property type="entry name" value="SUSHI"/>
    <property type="match status" value="1"/>
</dbReference>
<dbReference type="SMART" id="SM00032">
    <property type="entry name" value="CCP"/>
    <property type="match status" value="1"/>
</dbReference>
<keyword evidence="1" id="KW-1015">Disulfide bond</keyword>
<feature type="region of interest" description="Disordered" evidence="3">
    <location>
        <begin position="1"/>
        <end position="24"/>
    </location>
</feature>
<name>A0A8C3RL90_CHESE</name>
<dbReference type="AlphaFoldDB" id="A0A8C3RL90"/>
<evidence type="ECO:0000256" key="2">
    <source>
        <dbReference type="PROSITE-ProRule" id="PRU00302"/>
    </source>
</evidence>
<organism evidence="5 6">
    <name type="scientific">Chelydra serpentina</name>
    <name type="common">Snapping turtle</name>
    <name type="synonym">Testudo serpentina</name>
    <dbReference type="NCBI Taxonomy" id="8475"/>
    <lineage>
        <taxon>Eukaryota</taxon>
        <taxon>Metazoa</taxon>
        <taxon>Chordata</taxon>
        <taxon>Craniata</taxon>
        <taxon>Vertebrata</taxon>
        <taxon>Euteleostomi</taxon>
        <taxon>Archelosauria</taxon>
        <taxon>Testudinata</taxon>
        <taxon>Testudines</taxon>
        <taxon>Cryptodira</taxon>
        <taxon>Durocryptodira</taxon>
        <taxon>Americhelydia</taxon>
        <taxon>Chelydroidea</taxon>
        <taxon>Chelydridae</taxon>
        <taxon>Chelydra</taxon>
    </lineage>
</organism>
<protein>
    <recommendedName>
        <fullName evidence="4">Sushi domain-containing protein</fullName>
    </recommendedName>
</protein>
<comment type="caution">
    <text evidence="2">Lacks conserved residue(s) required for the propagation of feature annotation.</text>
</comment>
<dbReference type="Pfam" id="PF00084">
    <property type="entry name" value="Sushi"/>
    <property type="match status" value="1"/>
</dbReference>
<evidence type="ECO:0000256" key="1">
    <source>
        <dbReference type="ARBA" id="ARBA00023157"/>
    </source>
</evidence>
<dbReference type="Ensembl" id="ENSCSRT00000000133.1">
    <property type="protein sequence ID" value="ENSCSRP00000000126.1"/>
    <property type="gene ID" value="ENSCSRG00000000096.1"/>
</dbReference>
<dbReference type="CDD" id="cd00033">
    <property type="entry name" value="CCP"/>
    <property type="match status" value="1"/>
</dbReference>
<reference evidence="5" key="1">
    <citation type="submission" date="2025-08" db="UniProtKB">
        <authorList>
            <consortium name="Ensembl"/>
        </authorList>
    </citation>
    <scope>IDENTIFICATION</scope>
</reference>
<accession>A0A8C3RL90</accession>
<feature type="domain" description="Sushi" evidence="4">
    <location>
        <begin position="43"/>
        <end position="107"/>
    </location>
</feature>
<evidence type="ECO:0000259" key="4">
    <source>
        <dbReference type="PROSITE" id="PS50923"/>
    </source>
</evidence>
<evidence type="ECO:0000313" key="6">
    <source>
        <dbReference type="Proteomes" id="UP000694403"/>
    </source>
</evidence>
<dbReference type="Proteomes" id="UP000694403">
    <property type="component" value="Unplaced"/>
</dbReference>
<evidence type="ECO:0000313" key="5">
    <source>
        <dbReference type="Ensembl" id="ENSCSRP00000000126.1"/>
    </source>
</evidence>
<dbReference type="InterPro" id="IPR035976">
    <property type="entry name" value="Sushi/SCR/CCP_sf"/>
</dbReference>
<keyword evidence="2" id="KW-0768">Sushi</keyword>